<dbReference type="SUPFAM" id="SSF52218">
    <property type="entry name" value="Flavoproteins"/>
    <property type="match status" value="1"/>
</dbReference>
<organism evidence="4 5">
    <name type="scientific">Gracilibacillus thailandensis</name>
    <dbReference type="NCBI Taxonomy" id="563735"/>
    <lineage>
        <taxon>Bacteria</taxon>
        <taxon>Bacillati</taxon>
        <taxon>Bacillota</taxon>
        <taxon>Bacilli</taxon>
        <taxon>Bacillales</taxon>
        <taxon>Bacillaceae</taxon>
        <taxon>Gracilibacillus</taxon>
    </lineage>
</organism>
<evidence type="ECO:0000256" key="1">
    <source>
        <dbReference type="ARBA" id="ARBA00022630"/>
    </source>
</evidence>
<accession>A0A6N7R654</accession>
<dbReference type="Gene3D" id="3.40.50.360">
    <property type="match status" value="1"/>
</dbReference>
<dbReference type="PANTHER" id="PTHR43278">
    <property type="entry name" value="NAD(P)H-DEPENDENT FMN-CONTAINING OXIDOREDUCTASE YWQN-RELATED"/>
    <property type="match status" value="1"/>
</dbReference>
<reference evidence="4 5" key="1">
    <citation type="submission" date="2019-10" db="EMBL/GenBank/DDBJ databases">
        <title>Gracilibacillus salitolerans sp. nov., a moderate halophile isolated from a saline soil in northwest China.</title>
        <authorList>
            <person name="Gan L."/>
        </authorList>
    </citation>
    <scope>NUCLEOTIDE SEQUENCE [LARGE SCALE GENOMIC DNA]</scope>
    <source>
        <strain evidence="4 5">TP2-8</strain>
    </source>
</reference>
<dbReference type="GO" id="GO:0016491">
    <property type="term" value="F:oxidoreductase activity"/>
    <property type="evidence" value="ECO:0007669"/>
    <property type="project" value="InterPro"/>
</dbReference>
<dbReference type="Pfam" id="PF03358">
    <property type="entry name" value="FMN_red"/>
    <property type="match status" value="1"/>
</dbReference>
<sequence length="179" mass="20672">MSIAIIYGGTRKNGNTEMLTEHAIHGRQAERIYLDDYQIVPIKDSRHAKEGFQDIDDDYNLLIKRLLAHDTLVFSTPIYWFGMTGQMKTFIDRWSQTLRDLNFPEFKKQMQSKNAFVIAVGGDNPRLKGLPLIQQFQYIFDFIGISFDGYVLGLGNKPGEIYKDQQALSMVNQLFHKMV</sequence>
<gene>
    <name evidence="4" type="ORF">GH885_20330</name>
</gene>
<proteinExistence type="predicted"/>
<evidence type="ECO:0000256" key="2">
    <source>
        <dbReference type="ARBA" id="ARBA00022643"/>
    </source>
</evidence>
<protein>
    <submittedName>
        <fullName evidence="4">Flavodoxin family protein</fullName>
    </submittedName>
</protein>
<dbReference type="EMBL" id="WJEE01000084">
    <property type="protein sequence ID" value="MRI68656.1"/>
    <property type="molecule type" value="Genomic_DNA"/>
</dbReference>
<name>A0A6N7R654_9BACI</name>
<feature type="domain" description="NADPH-dependent FMN reductase-like" evidence="3">
    <location>
        <begin position="1"/>
        <end position="123"/>
    </location>
</feature>
<keyword evidence="2" id="KW-0288">FMN</keyword>
<evidence type="ECO:0000313" key="5">
    <source>
        <dbReference type="Proteomes" id="UP000435187"/>
    </source>
</evidence>
<evidence type="ECO:0000313" key="4">
    <source>
        <dbReference type="EMBL" id="MRI68656.1"/>
    </source>
</evidence>
<dbReference type="InterPro" id="IPR051796">
    <property type="entry name" value="ISF_SsuE-like"/>
</dbReference>
<dbReference type="PANTHER" id="PTHR43278:SF4">
    <property type="entry name" value="NAD(P)H-DEPENDENT FMN-CONTAINING OXIDOREDUCTASE YWQN-RELATED"/>
    <property type="match status" value="1"/>
</dbReference>
<keyword evidence="5" id="KW-1185">Reference proteome</keyword>
<evidence type="ECO:0000259" key="3">
    <source>
        <dbReference type="Pfam" id="PF03358"/>
    </source>
</evidence>
<comment type="caution">
    <text evidence="4">The sequence shown here is derived from an EMBL/GenBank/DDBJ whole genome shotgun (WGS) entry which is preliminary data.</text>
</comment>
<keyword evidence="1" id="KW-0285">Flavoprotein</keyword>
<dbReference type="AlphaFoldDB" id="A0A6N7R654"/>
<dbReference type="InterPro" id="IPR029039">
    <property type="entry name" value="Flavoprotein-like_sf"/>
</dbReference>
<dbReference type="RefSeq" id="WP_153837107.1">
    <property type="nucleotide sequence ID" value="NZ_JBHUMW010000001.1"/>
</dbReference>
<dbReference type="InterPro" id="IPR005025">
    <property type="entry name" value="FMN_Rdtase-like_dom"/>
</dbReference>
<dbReference type="Proteomes" id="UP000435187">
    <property type="component" value="Unassembled WGS sequence"/>
</dbReference>